<accession>A0A1R3XKX1</accession>
<feature type="domain" description="TonB-dependent receptor plug" evidence="3">
    <location>
        <begin position="727"/>
        <end position="802"/>
    </location>
</feature>
<dbReference type="GO" id="GO:0009279">
    <property type="term" value="C:cell outer membrane"/>
    <property type="evidence" value="ECO:0007669"/>
    <property type="project" value="UniProtKB-SubCell"/>
</dbReference>
<dbReference type="STRING" id="1317125.SAMN05444128_2439"/>
<evidence type="ECO:0000313" key="5">
    <source>
        <dbReference type="Proteomes" id="UP000187181"/>
    </source>
</evidence>
<keyword evidence="2" id="KW-0998">Cell outer membrane</keyword>
<dbReference type="Proteomes" id="UP000187181">
    <property type="component" value="Unassembled WGS sequence"/>
</dbReference>
<dbReference type="PANTHER" id="PTHR30069:SF29">
    <property type="entry name" value="HEMOGLOBIN AND HEMOGLOBIN-HAPTOGLOBIN-BINDING PROTEIN 1-RELATED"/>
    <property type="match status" value="1"/>
</dbReference>
<keyword evidence="4" id="KW-0675">Receptor</keyword>
<comment type="subcellular location">
    <subcellularLocation>
        <location evidence="2">Cell outer membrane</location>
        <topology evidence="2">Multi-pass membrane protein</topology>
    </subcellularLocation>
</comment>
<dbReference type="GO" id="GO:0044718">
    <property type="term" value="P:siderophore transmembrane transport"/>
    <property type="evidence" value="ECO:0007669"/>
    <property type="project" value="TreeGrafter"/>
</dbReference>
<evidence type="ECO:0000313" key="4">
    <source>
        <dbReference type="EMBL" id="SIT91017.1"/>
    </source>
</evidence>
<dbReference type="Pfam" id="PF07715">
    <property type="entry name" value="Plug"/>
    <property type="match status" value="1"/>
</dbReference>
<keyword evidence="2" id="KW-0813">Transport</keyword>
<dbReference type="Gene3D" id="2.170.130.10">
    <property type="entry name" value="TonB-dependent receptor, plug domain"/>
    <property type="match status" value="1"/>
</dbReference>
<dbReference type="PROSITE" id="PS52016">
    <property type="entry name" value="TONB_DEPENDENT_REC_3"/>
    <property type="match status" value="1"/>
</dbReference>
<dbReference type="RefSeq" id="WP_076669216.1">
    <property type="nucleotide sequence ID" value="NZ_FTPP01000002.1"/>
</dbReference>
<dbReference type="InterPro" id="IPR039426">
    <property type="entry name" value="TonB-dep_rcpt-like"/>
</dbReference>
<dbReference type="Gene3D" id="2.60.40.1930">
    <property type="match status" value="1"/>
</dbReference>
<evidence type="ECO:0000259" key="3">
    <source>
        <dbReference type="Pfam" id="PF07715"/>
    </source>
</evidence>
<dbReference type="GO" id="GO:0015344">
    <property type="term" value="F:siderophore uptake transmembrane transporter activity"/>
    <property type="evidence" value="ECO:0007669"/>
    <property type="project" value="TreeGrafter"/>
</dbReference>
<dbReference type="InterPro" id="IPR012910">
    <property type="entry name" value="Plug_dom"/>
</dbReference>
<dbReference type="InterPro" id="IPR037066">
    <property type="entry name" value="Plug_dom_sf"/>
</dbReference>
<sequence length="914" mass="102020">MRKPLLYLSLPAVFLLLAFNFKKNGNNDLVTRIALQLQKFYALNPQERVYLHQDKTLYSLGETIWFKAYVPQNGVDSLSTVLYADLVGPDNKVRLSRKLKLQNGSAQGDFYLSDTLSEGLYQLRAYTNWMRNYDPQYYFTRELNIARPSIAEARASISFQSHNTPAGDSLLTTLQFYKHPFEPVKNLKLKAQLLLDGKKVKSNSLETDAQGIARLPLFFSSAQSGGVREALLLVQSEDKGNPFQRSYRLPVGQPALDLQFFPEGGHLVAGIPSRVGFKAVDISGKGRQVAGSVHDQQGNLVMDFKSEHLGMGAFTFTPEPGKTYTAQVQLPNGRTARYKLPEAKPEGVVLQVAQHSEHTVNFRIEHNFREPASLGPLYLIAHVADSLIFAVRANTDQKVLESAIPASRFPAGLVHFTLFSADGKALSERLAFVNYSPQLQLNLKTDKTAYGKRQKVTMQLDARDANGKPVTGNFSLAVRDALIDLNQQPYENNIYSQLYLQGELKGTIEQPAYYFDRQQPQARRHLDLLLLTQGWRRFDWGDLMQDKMPAIAHLPEQSLSFSGRVEKELGKKTPQKSNLTLIFTPNTTPKDSVAALPNLVMAETNPDGTFRFVGLDFEDTLKVFVQARTPKGSNNQLIHLNQVTAPAPSFRALEGATLSPEQISAYRNRMSDWAKADRQHRLTTGAIKLKQVDITAKKQEFSTDHRIHFKENVDARLELDKFTVVYTNVLHYLAGRVAGVQVNGSGLETSVEIRGGSPLFILDGMRVELETVNLLNPEDIEAIEVLKGANAAIYGSSSGGGVIALFTKRGSSNYNYANQKSPGTLNFKLAGYNKPSEFYSPRYDVPEERHNLPDYRSTLHWQPNVKTDANGKATITFYTSDVVTEFVAVCEGMTRQGKVGATTFRFSSDTRVQP</sequence>
<keyword evidence="5" id="KW-1185">Reference proteome</keyword>
<keyword evidence="2" id="KW-1134">Transmembrane beta strand</keyword>
<dbReference type="OrthoDB" id="679547at2"/>
<evidence type="ECO:0000256" key="1">
    <source>
        <dbReference type="ARBA" id="ARBA00022729"/>
    </source>
</evidence>
<keyword evidence="2" id="KW-0812">Transmembrane</keyword>
<dbReference type="EMBL" id="FTPP01000002">
    <property type="protein sequence ID" value="SIT91017.1"/>
    <property type="molecule type" value="Genomic_DNA"/>
</dbReference>
<evidence type="ECO:0000256" key="2">
    <source>
        <dbReference type="PROSITE-ProRule" id="PRU01360"/>
    </source>
</evidence>
<dbReference type="PANTHER" id="PTHR30069">
    <property type="entry name" value="TONB-DEPENDENT OUTER MEMBRANE RECEPTOR"/>
    <property type="match status" value="1"/>
</dbReference>
<keyword evidence="2" id="KW-0472">Membrane</keyword>
<protein>
    <submittedName>
        <fullName evidence="4">TonB-dependent Receptor Plug Domain</fullName>
    </submittedName>
</protein>
<reference evidence="5" key="1">
    <citation type="submission" date="2017-01" db="EMBL/GenBank/DDBJ databases">
        <authorList>
            <person name="Varghese N."/>
            <person name="Submissions S."/>
        </authorList>
    </citation>
    <scope>NUCLEOTIDE SEQUENCE [LARGE SCALE GENOMIC DNA]</scope>
    <source>
        <strain evidence="5">LP100</strain>
    </source>
</reference>
<organism evidence="4 5">
    <name type="scientific">Pontibacter indicus</name>
    <dbReference type="NCBI Taxonomy" id="1317125"/>
    <lineage>
        <taxon>Bacteria</taxon>
        <taxon>Pseudomonadati</taxon>
        <taxon>Bacteroidota</taxon>
        <taxon>Cytophagia</taxon>
        <taxon>Cytophagales</taxon>
        <taxon>Hymenobacteraceae</taxon>
        <taxon>Pontibacter</taxon>
    </lineage>
</organism>
<gene>
    <name evidence="4" type="ORF">SAMN05444128_2439</name>
</gene>
<proteinExistence type="inferred from homology"/>
<comment type="similarity">
    <text evidence="2">Belongs to the TonB-dependent receptor family.</text>
</comment>
<keyword evidence="1" id="KW-0732">Signal</keyword>
<dbReference type="AlphaFoldDB" id="A0A1R3XKX1"/>
<dbReference type="SUPFAM" id="SSF56935">
    <property type="entry name" value="Porins"/>
    <property type="match status" value="1"/>
</dbReference>
<name>A0A1R3XKX1_9BACT</name>